<keyword evidence="2" id="KW-1185">Reference proteome</keyword>
<protein>
    <submittedName>
        <fullName evidence="1">Uncharacterized protein</fullName>
    </submittedName>
</protein>
<accession>A0ABQ8FPC6</accession>
<name>A0ABQ8FPC6_9FUNG</name>
<reference evidence="1 2" key="1">
    <citation type="submission" date="2021-02" db="EMBL/GenBank/DDBJ databases">
        <title>Variation within the Batrachochytrium salamandrivorans European outbreak.</title>
        <authorList>
            <person name="Kelly M."/>
            <person name="Pasmans F."/>
            <person name="Shea T.P."/>
            <person name="Munoz J.F."/>
            <person name="Carranza S."/>
            <person name="Cuomo C.A."/>
            <person name="Martel A."/>
        </authorList>
    </citation>
    <scope>NUCLEOTIDE SEQUENCE [LARGE SCALE GENOMIC DNA]</scope>
    <source>
        <strain evidence="1 2">AMFP18/2</strain>
    </source>
</reference>
<sequence>MKISTPEFNFAGISDSVGLYQPSTTASGNGWSNLKGSWVIGNGGKYVNSIDSFTEAFFTAPIGTNINIGLDVTLDTELGFDFLYLSVKSSGNAENFLLSSKSRDGTKTFNGISGRGMTVKGTFSFTTKSRKFLFLSCLLLMRVLDSLVPLSTRLLSPLLEISHLV</sequence>
<evidence type="ECO:0000313" key="2">
    <source>
        <dbReference type="Proteomes" id="UP001648503"/>
    </source>
</evidence>
<evidence type="ECO:0000313" key="1">
    <source>
        <dbReference type="EMBL" id="KAH6601102.1"/>
    </source>
</evidence>
<dbReference type="Proteomes" id="UP001648503">
    <property type="component" value="Unassembled WGS sequence"/>
</dbReference>
<organism evidence="1 2">
    <name type="scientific">Batrachochytrium salamandrivorans</name>
    <dbReference type="NCBI Taxonomy" id="1357716"/>
    <lineage>
        <taxon>Eukaryota</taxon>
        <taxon>Fungi</taxon>
        <taxon>Fungi incertae sedis</taxon>
        <taxon>Chytridiomycota</taxon>
        <taxon>Chytridiomycota incertae sedis</taxon>
        <taxon>Chytridiomycetes</taxon>
        <taxon>Rhizophydiales</taxon>
        <taxon>Rhizophydiales incertae sedis</taxon>
        <taxon>Batrachochytrium</taxon>
    </lineage>
</organism>
<gene>
    <name evidence="1" type="ORF">BASA50_001780</name>
</gene>
<dbReference type="EMBL" id="JAFCIX010000017">
    <property type="protein sequence ID" value="KAH6601102.1"/>
    <property type="molecule type" value="Genomic_DNA"/>
</dbReference>
<comment type="caution">
    <text evidence="1">The sequence shown here is derived from an EMBL/GenBank/DDBJ whole genome shotgun (WGS) entry which is preliminary data.</text>
</comment>
<proteinExistence type="predicted"/>